<feature type="region of interest" description="Disordered" evidence="5">
    <location>
        <begin position="318"/>
        <end position="337"/>
    </location>
</feature>
<dbReference type="SMART" id="SM00354">
    <property type="entry name" value="HTH_LACI"/>
    <property type="match status" value="1"/>
</dbReference>
<dbReference type="SUPFAM" id="SSF53822">
    <property type="entry name" value="Periplasmic binding protein-like I"/>
    <property type="match status" value="1"/>
</dbReference>
<feature type="domain" description="HTH lacI-type" evidence="6">
    <location>
        <begin position="7"/>
        <end position="61"/>
    </location>
</feature>
<sequence>MTGARRVTIADVAEAAGVSTTAVSWALNDKGTLDPRTRARIRALASELGYRPSVRARHLRSGRSQAIALVSTMPPAIVGGTSRLGFFMEIGMAAARAALDRGYALMLVPPVEDGAFIDRLDVDGALVIEPVLGHWAGERLAARGLPAVAIGRDPTPGGTMAWVDRGASGADVVLGHLADRGCREIAVVVTAQARSTTEDVCAYLRTWAAERGLPAHVARADEHGGARAGHDATLALLREHPSVDAVYAPIDAFAVGALSAARELGRDVPGDLLVATNYDGDRSRSADPPLTALDLRLEGLAERAVALLLDRIEGRAGEAASVPGPAPRLIPRASTAR</sequence>
<dbReference type="Gene3D" id="3.40.50.2300">
    <property type="match status" value="2"/>
</dbReference>
<dbReference type="Proteomes" id="UP001596380">
    <property type="component" value="Unassembled WGS sequence"/>
</dbReference>
<accession>A0ABW2CTK8</accession>
<keyword evidence="8" id="KW-1185">Reference proteome</keyword>
<proteinExistence type="predicted"/>
<evidence type="ECO:0000256" key="3">
    <source>
        <dbReference type="ARBA" id="ARBA00023125"/>
    </source>
</evidence>
<dbReference type="CDD" id="cd01392">
    <property type="entry name" value="HTH_LacI"/>
    <property type="match status" value="1"/>
</dbReference>
<dbReference type="SUPFAM" id="SSF47413">
    <property type="entry name" value="lambda repressor-like DNA-binding domains"/>
    <property type="match status" value="1"/>
</dbReference>
<evidence type="ECO:0000313" key="7">
    <source>
        <dbReference type="EMBL" id="MFC6885124.1"/>
    </source>
</evidence>
<evidence type="ECO:0000256" key="1">
    <source>
        <dbReference type="ARBA" id="ARBA00022491"/>
    </source>
</evidence>
<dbReference type="Gene3D" id="1.10.260.40">
    <property type="entry name" value="lambda repressor-like DNA-binding domains"/>
    <property type="match status" value="1"/>
</dbReference>
<organism evidence="7 8">
    <name type="scientific">Actinomadura yumaensis</name>
    <dbReference type="NCBI Taxonomy" id="111807"/>
    <lineage>
        <taxon>Bacteria</taxon>
        <taxon>Bacillati</taxon>
        <taxon>Actinomycetota</taxon>
        <taxon>Actinomycetes</taxon>
        <taxon>Streptosporangiales</taxon>
        <taxon>Thermomonosporaceae</taxon>
        <taxon>Actinomadura</taxon>
    </lineage>
</organism>
<dbReference type="PROSITE" id="PS50932">
    <property type="entry name" value="HTH_LACI_2"/>
    <property type="match status" value="1"/>
</dbReference>
<evidence type="ECO:0000313" key="8">
    <source>
        <dbReference type="Proteomes" id="UP001596380"/>
    </source>
</evidence>
<dbReference type="InterPro" id="IPR010982">
    <property type="entry name" value="Lambda_DNA-bd_dom_sf"/>
</dbReference>
<dbReference type="RefSeq" id="WP_309240077.1">
    <property type="nucleotide sequence ID" value="NZ_JBHSXE010000001.1"/>
</dbReference>
<dbReference type="InterPro" id="IPR028082">
    <property type="entry name" value="Peripla_BP_I"/>
</dbReference>
<keyword evidence="1" id="KW-0678">Repressor</keyword>
<evidence type="ECO:0000256" key="5">
    <source>
        <dbReference type="SAM" id="MobiDB-lite"/>
    </source>
</evidence>
<reference evidence="8" key="1">
    <citation type="journal article" date="2019" name="Int. J. Syst. Evol. Microbiol.">
        <title>The Global Catalogue of Microorganisms (GCM) 10K type strain sequencing project: providing services to taxonomists for standard genome sequencing and annotation.</title>
        <authorList>
            <consortium name="The Broad Institute Genomics Platform"/>
            <consortium name="The Broad Institute Genome Sequencing Center for Infectious Disease"/>
            <person name="Wu L."/>
            <person name="Ma J."/>
        </authorList>
    </citation>
    <scope>NUCLEOTIDE SEQUENCE [LARGE SCALE GENOMIC DNA]</scope>
    <source>
        <strain evidence="8">JCM 3369</strain>
    </source>
</reference>
<dbReference type="InterPro" id="IPR000843">
    <property type="entry name" value="HTH_LacI"/>
</dbReference>
<keyword evidence="2" id="KW-0805">Transcription regulation</keyword>
<dbReference type="InterPro" id="IPR046335">
    <property type="entry name" value="LacI/GalR-like_sensor"/>
</dbReference>
<dbReference type="Pfam" id="PF00356">
    <property type="entry name" value="LacI"/>
    <property type="match status" value="1"/>
</dbReference>
<gene>
    <name evidence="7" type="ORF">ACFQKB_35585</name>
</gene>
<evidence type="ECO:0000259" key="6">
    <source>
        <dbReference type="PROSITE" id="PS50932"/>
    </source>
</evidence>
<dbReference type="PANTHER" id="PTHR30146">
    <property type="entry name" value="LACI-RELATED TRANSCRIPTIONAL REPRESSOR"/>
    <property type="match status" value="1"/>
</dbReference>
<keyword evidence="4" id="KW-0804">Transcription</keyword>
<dbReference type="Pfam" id="PF13377">
    <property type="entry name" value="Peripla_BP_3"/>
    <property type="match status" value="1"/>
</dbReference>
<evidence type="ECO:0000256" key="2">
    <source>
        <dbReference type="ARBA" id="ARBA00023015"/>
    </source>
</evidence>
<comment type="caution">
    <text evidence="7">The sequence shown here is derived from an EMBL/GenBank/DDBJ whole genome shotgun (WGS) entry which is preliminary data.</text>
</comment>
<protein>
    <submittedName>
        <fullName evidence="7">Substrate-binding domain-containing protein</fullName>
    </submittedName>
</protein>
<dbReference type="PANTHER" id="PTHR30146:SF151">
    <property type="entry name" value="HTH-TYPE TRANSCRIPTIONAL REPRESSOR CYTR"/>
    <property type="match status" value="1"/>
</dbReference>
<dbReference type="PROSITE" id="PS00356">
    <property type="entry name" value="HTH_LACI_1"/>
    <property type="match status" value="1"/>
</dbReference>
<name>A0ABW2CTK8_9ACTN</name>
<dbReference type="EMBL" id="JBHSXS010000034">
    <property type="protein sequence ID" value="MFC6885124.1"/>
    <property type="molecule type" value="Genomic_DNA"/>
</dbReference>
<evidence type="ECO:0000256" key="4">
    <source>
        <dbReference type="ARBA" id="ARBA00023163"/>
    </source>
</evidence>
<keyword evidence="3" id="KW-0238">DNA-binding</keyword>